<keyword evidence="2" id="KW-1185">Reference proteome</keyword>
<evidence type="ECO:0008006" key="3">
    <source>
        <dbReference type="Google" id="ProtNLM"/>
    </source>
</evidence>
<dbReference type="RefSeq" id="WP_114746382.1">
    <property type="nucleotide sequence ID" value="NZ_QQAY01000010.1"/>
</dbReference>
<accession>A0A370GB98</accession>
<sequence>MQFTIKKYETKYEKQLIEILQARSEDENILQMLKSPSCKIAYGVFVEAELAALFFGWTGRFHPFCLYFRIVVSPSQDETETAEQLLAWVQEQEKMELPLQTSLWETRHELIKAYEKMGFEEIRRTYMPRLKVGDAAPPRASTHVDLKIKTLKEIMLDEPLMNKLARLVKTNYENTHLANPVAQMEIDDWKKLILADDTLLDGSYICLDERGGEIAAYSFLHDSEEDDAYELGWCGESQKKYTDVINHLVSHQIYYSRRKGVSCLIGEFDTTDEAAMAIMKSFPFETAPAWITYQREYGTPGTGSLSRNRDEEPVPIAVKLSEKV</sequence>
<evidence type="ECO:0000313" key="2">
    <source>
        <dbReference type="Proteomes" id="UP000255326"/>
    </source>
</evidence>
<organism evidence="1 2">
    <name type="scientific">Falsibacillus pallidus</name>
    <dbReference type="NCBI Taxonomy" id="493781"/>
    <lineage>
        <taxon>Bacteria</taxon>
        <taxon>Bacillati</taxon>
        <taxon>Bacillota</taxon>
        <taxon>Bacilli</taxon>
        <taxon>Bacillales</taxon>
        <taxon>Bacillaceae</taxon>
        <taxon>Falsibacillus</taxon>
    </lineage>
</organism>
<proteinExistence type="predicted"/>
<reference evidence="1 2" key="1">
    <citation type="submission" date="2018-07" db="EMBL/GenBank/DDBJ databases">
        <title>Genomic Encyclopedia of Type Strains, Phase IV (KMG-IV): sequencing the most valuable type-strain genomes for metagenomic binning, comparative biology and taxonomic classification.</title>
        <authorList>
            <person name="Goeker M."/>
        </authorList>
    </citation>
    <scope>NUCLEOTIDE SEQUENCE [LARGE SCALE GENOMIC DNA]</scope>
    <source>
        <strain evidence="1 2">DSM 25281</strain>
    </source>
</reference>
<dbReference type="AlphaFoldDB" id="A0A370GB98"/>
<dbReference type="SUPFAM" id="SSF55729">
    <property type="entry name" value="Acyl-CoA N-acyltransferases (Nat)"/>
    <property type="match status" value="1"/>
</dbReference>
<protein>
    <recommendedName>
        <fullName evidence="3">N-acetyltransferase domain-containing protein</fullName>
    </recommendedName>
</protein>
<dbReference type="Proteomes" id="UP000255326">
    <property type="component" value="Unassembled WGS sequence"/>
</dbReference>
<comment type="caution">
    <text evidence="1">The sequence shown here is derived from an EMBL/GenBank/DDBJ whole genome shotgun (WGS) entry which is preliminary data.</text>
</comment>
<dbReference type="OrthoDB" id="2720396at2"/>
<gene>
    <name evidence="1" type="ORF">DFR59_110106</name>
</gene>
<dbReference type="EMBL" id="QQAY01000010">
    <property type="protein sequence ID" value="RDI41102.1"/>
    <property type="molecule type" value="Genomic_DNA"/>
</dbReference>
<dbReference type="Gene3D" id="3.40.630.30">
    <property type="match status" value="1"/>
</dbReference>
<evidence type="ECO:0000313" key="1">
    <source>
        <dbReference type="EMBL" id="RDI41102.1"/>
    </source>
</evidence>
<name>A0A370GB98_9BACI</name>
<dbReference type="InterPro" id="IPR016181">
    <property type="entry name" value="Acyl_CoA_acyltransferase"/>
</dbReference>